<feature type="binding site" description="axial binding residue" evidence="6">
    <location>
        <position position="77"/>
    </location>
    <ligand>
        <name>chlorophyll b</name>
        <dbReference type="ChEBI" id="CHEBI:61721"/>
        <label>1</label>
    </ligand>
    <ligandPart>
        <name>Mg</name>
        <dbReference type="ChEBI" id="CHEBI:25107"/>
    </ligandPart>
</feature>
<evidence type="ECO:0000256" key="2">
    <source>
        <dbReference type="ARBA" id="ARBA00022528"/>
    </source>
</evidence>
<feature type="binding site" evidence="6">
    <location>
        <position position="72"/>
    </location>
    <ligand>
        <name>chlorophyll a</name>
        <dbReference type="ChEBI" id="CHEBI:58416"/>
        <label>1</label>
    </ligand>
</feature>
<evidence type="ECO:0000256" key="3">
    <source>
        <dbReference type="ARBA" id="ARBA00022531"/>
    </source>
</evidence>
<comment type="subcellular location">
    <subcellularLocation>
        <location evidence="7">Plastid</location>
        <location evidence="7">Chloroplast thylakoid membrane</location>
    </subcellularLocation>
</comment>
<dbReference type="GO" id="GO:0009522">
    <property type="term" value="C:photosystem I"/>
    <property type="evidence" value="ECO:0007669"/>
    <property type="project" value="UniProtKB-KW"/>
</dbReference>
<sequence length="247" mass="26833">MASDRRAGWLPMLNAPVELDGSLPGDVGFDPVGFTREDRRAADGSGLGTWLPPGYDEKSYCGSRLEYLREVEVLHGRWAMLAAVGCMAPEALGYVESWSQAPATELREGAVFMNIHHLAMLQGDNTMSMQAFIGLQLFMQGFAEMLRASASGSYETRIYPGGLFDPLGLTVTSDERLHELRTSEIKHARLAMVAMMGMWVQVVLTGTGPLANWGEFTDQLHALFIEGVRSGSVPLPAVVRGAVVTAL</sequence>
<name>A0A7R9T8S3_9VIRI</name>
<keyword evidence="3 7" id="KW-0602">Photosynthesis</keyword>
<evidence type="ECO:0000256" key="7">
    <source>
        <dbReference type="RuleBase" id="RU363080"/>
    </source>
</evidence>
<proteinExistence type="inferred from homology"/>
<feature type="binding site" evidence="6">
    <location>
        <position position="189"/>
    </location>
    <ligand>
        <name>chlorophyll a</name>
        <dbReference type="ChEBI" id="CHEBI:58416"/>
        <label>1</label>
    </ligand>
</feature>
<keyword evidence="1 6" id="KW-0148">Chlorophyll</keyword>
<keyword evidence="4 7" id="KW-0934">Plastid</keyword>
<keyword evidence="7" id="KW-0603">Photosystem I</keyword>
<evidence type="ECO:0000256" key="1">
    <source>
        <dbReference type="ARBA" id="ARBA00022494"/>
    </source>
</evidence>
<comment type="function">
    <text evidence="7">The light-harvesting complex (LHC) functions as a light receptor, it captures and delivers excitation energy to photosystems with which it is closely associated.</text>
</comment>
<evidence type="ECO:0000256" key="4">
    <source>
        <dbReference type="ARBA" id="ARBA00022640"/>
    </source>
</evidence>
<evidence type="ECO:0000313" key="8">
    <source>
        <dbReference type="EMBL" id="CAD8228574.1"/>
    </source>
</evidence>
<gene>
    <name evidence="8" type="ORF">PCOL08062_LOCUS569</name>
</gene>
<feature type="binding site" evidence="6">
    <location>
        <position position="201"/>
    </location>
    <ligand>
        <name>chlorophyll a</name>
        <dbReference type="ChEBI" id="CHEBI:58416"/>
        <label>1</label>
    </ligand>
</feature>
<dbReference type="SUPFAM" id="SSF103511">
    <property type="entry name" value="Chlorophyll a-b binding protein"/>
    <property type="match status" value="1"/>
</dbReference>
<organism evidence="8">
    <name type="scientific">Prasinoderma coloniale</name>
    <dbReference type="NCBI Taxonomy" id="156133"/>
    <lineage>
        <taxon>Eukaryota</taxon>
        <taxon>Viridiplantae</taxon>
        <taxon>Prasinodermophyta</taxon>
        <taxon>Prasinodermophyceae</taxon>
        <taxon>Prasinodermales</taxon>
        <taxon>Prasinodermaceae</taxon>
        <taxon>Prasinoderma</taxon>
    </lineage>
</organism>
<dbReference type="GO" id="GO:0009765">
    <property type="term" value="P:photosynthesis, light harvesting"/>
    <property type="evidence" value="ECO:0007669"/>
    <property type="project" value="InterPro"/>
</dbReference>
<evidence type="ECO:0000256" key="5">
    <source>
        <dbReference type="ARBA" id="ARBA00022991"/>
    </source>
</evidence>
<protein>
    <recommendedName>
        <fullName evidence="7">Chlorophyll a-b binding protein, chloroplastic</fullName>
    </recommendedName>
</protein>
<dbReference type="InterPro" id="IPR001344">
    <property type="entry name" value="Chloro_AB-bd_pln"/>
</dbReference>
<dbReference type="GO" id="GO:0009535">
    <property type="term" value="C:chloroplast thylakoid membrane"/>
    <property type="evidence" value="ECO:0007669"/>
    <property type="project" value="UniProtKB-SubCell"/>
</dbReference>
<dbReference type="PANTHER" id="PTHR21649">
    <property type="entry name" value="CHLOROPHYLL A/B BINDING PROTEIN"/>
    <property type="match status" value="1"/>
</dbReference>
<evidence type="ECO:0000256" key="6">
    <source>
        <dbReference type="PIRSR" id="PIRSR601344-1"/>
    </source>
</evidence>
<dbReference type="Pfam" id="PF00504">
    <property type="entry name" value="Chloroa_b-bind"/>
    <property type="match status" value="1"/>
</dbReference>
<keyword evidence="7" id="KW-0604">Photosystem II</keyword>
<feature type="binding site" evidence="6">
    <location>
        <position position="75"/>
    </location>
    <ligand>
        <name>chlorophyll a</name>
        <dbReference type="ChEBI" id="CHEBI:58416"/>
        <label>1</label>
    </ligand>
</feature>
<dbReference type="EMBL" id="HBDZ01000726">
    <property type="protein sequence ID" value="CAD8228574.1"/>
    <property type="molecule type" value="Transcribed_RNA"/>
</dbReference>
<feature type="binding site" evidence="6">
    <location>
        <position position="184"/>
    </location>
    <ligand>
        <name>chlorophyll a</name>
        <dbReference type="ChEBI" id="CHEBI:58416"/>
        <label>1</label>
    </ligand>
</feature>
<accession>A0A7R9T8S3</accession>
<reference evidence="8" key="1">
    <citation type="submission" date="2021-01" db="EMBL/GenBank/DDBJ databases">
        <authorList>
            <person name="Corre E."/>
            <person name="Pelletier E."/>
            <person name="Niang G."/>
            <person name="Scheremetjew M."/>
            <person name="Finn R."/>
            <person name="Kale V."/>
            <person name="Holt S."/>
            <person name="Cochrane G."/>
            <person name="Meng A."/>
            <person name="Brown T."/>
            <person name="Cohen L."/>
        </authorList>
    </citation>
    <scope>NUCLEOTIDE SEQUENCE</scope>
    <source>
        <strain evidence="8">CCMP1413</strain>
    </source>
</reference>
<keyword evidence="7" id="KW-0793">Thylakoid</keyword>
<dbReference type="GO" id="GO:0016168">
    <property type="term" value="F:chlorophyll binding"/>
    <property type="evidence" value="ECO:0007669"/>
    <property type="project" value="UniProtKB-KW"/>
</dbReference>
<keyword evidence="2 7" id="KW-0150">Chloroplast</keyword>
<dbReference type="GO" id="GO:0009523">
    <property type="term" value="C:photosystem II"/>
    <property type="evidence" value="ECO:0007669"/>
    <property type="project" value="UniProtKB-KW"/>
</dbReference>
<keyword evidence="5 7" id="KW-0157">Chromophore</keyword>
<dbReference type="AlphaFoldDB" id="A0A7R9T8S3"/>
<dbReference type="Gene3D" id="1.10.3460.10">
    <property type="entry name" value="Chlorophyll a/b binding protein domain"/>
    <property type="match status" value="1"/>
</dbReference>
<comment type="similarity">
    <text evidence="7">Belongs to the light-harvesting chlorophyll a/b-binding (LHC) protein family.</text>
</comment>
<dbReference type="InterPro" id="IPR022796">
    <property type="entry name" value="Chloroa_b-bind"/>
</dbReference>